<gene>
    <name evidence="3" type="ORF">LQ327_20935</name>
</gene>
<reference evidence="3 4" key="1">
    <citation type="submission" date="2021-11" db="EMBL/GenBank/DDBJ databases">
        <title>Draft genome sequence of Actinomycetospora sp. SF1 isolated from the rhizosphere soil.</title>
        <authorList>
            <person name="Duangmal K."/>
            <person name="Chantavorakit T."/>
        </authorList>
    </citation>
    <scope>NUCLEOTIDE SEQUENCE [LARGE SCALE GENOMIC DNA]</scope>
    <source>
        <strain evidence="3 4">TBRC 5722</strain>
    </source>
</reference>
<dbReference type="InterPro" id="IPR037069">
    <property type="entry name" value="AcylCoA_DH/ox_N_sf"/>
</dbReference>
<dbReference type="SUPFAM" id="SSF47203">
    <property type="entry name" value="Acyl-CoA dehydrogenase C-terminal domain-like"/>
    <property type="match status" value="1"/>
</dbReference>
<dbReference type="PIRSF" id="PIRSF016578">
    <property type="entry name" value="HsaA"/>
    <property type="match status" value="1"/>
</dbReference>
<dbReference type="InterPro" id="IPR013107">
    <property type="entry name" value="Acyl-CoA_DH_C"/>
</dbReference>
<feature type="domain" description="Acyl-CoA dehydrogenase C-terminal" evidence="2">
    <location>
        <begin position="242"/>
        <end position="367"/>
    </location>
</feature>
<keyword evidence="4" id="KW-1185">Reference proteome</keyword>
<accession>A0ABS8PC53</accession>
<organism evidence="3 4">
    <name type="scientific">Actinomycetospora endophytica</name>
    <dbReference type="NCBI Taxonomy" id="2291215"/>
    <lineage>
        <taxon>Bacteria</taxon>
        <taxon>Bacillati</taxon>
        <taxon>Actinomycetota</taxon>
        <taxon>Actinomycetes</taxon>
        <taxon>Pseudonocardiales</taxon>
        <taxon>Pseudonocardiaceae</taxon>
        <taxon>Actinomycetospora</taxon>
    </lineage>
</organism>
<comment type="caution">
    <text evidence="3">The sequence shown here is derived from an EMBL/GenBank/DDBJ whole genome shotgun (WGS) entry which is preliminary data.</text>
</comment>
<protein>
    <submittedName>
        <fullName evidence="3">Desulfurization protein</fullName>
    </submittedName>
</protein>
<dbReference type="PANTHER" id="PTHR43884">
    <property type="entry name" value="ACYL-COA DEHYDROGENASE"/>
    <property type="match status" value="1"/>
</dbReference>
<dbReference type="InterPro" id="IPR009100">
    <property type="entry name" value="AcylCoA_DH/oxidase_NM_dom_sf"/>
</dbReference>
<dbReference type="Gene3D" id="2.40.110.10">
    <property type="entry name" value="Butyryl-CoA Dehydrogenase, subunit A, domain 2"/>
    <property type="match status" value="1"/>
</dbReference>
<name>A0ABS8PC53_9PSEU</name>
<keyword evidence="1" id="KW-0560">Oxidoreductase</keyword>
<dbReference type="Proteomes" id="UP001199469">
    <property type="component" value="Unassembled WGS sequence"/>
</dbReference>
<evidence type="ECO:0000313" key="3">
    <source>
        <dbReference type="EMBL" id="MCD2195842.1"/>
    </source>
</evidence>
<dbReference type="EMBL" id="JAJNDB010000004">
    <property type="protein sequence ID" value="MCD2195842.1"/>
    <property type="molecule type" value="Genomic_DNA"/>
</dbReference>
<dbReference type="InterPro" id="IPR036250">
    <property type="entry name" value="AcylCo_DH-like_C"/>
</dbReference>
<dbReference type="Gene3D" id="1.10.540.10">
    <property type="entry name" value="Acyl-CoA dehydrogenase/oxidase, N-terminal domain"/>
    <property type="match status" value="1"/>
</dbReference>
<dbReference type="Pfam" id="PF08028">
    <property type="entry name" value="Acyl-CoA_dh_2"/>
    <property type="match status" value="1"/>
</dbReference>
<sequence>MTLATDLPVTAPPILESIRALRPQLSDNGRVADRDDRDPGENLALLHDAEAFRLALPHDHGGTWDRSSMFSGWDDYVRAVIEICAGDSATGQDWLTTTLVCRELFATGSGLPEENLARIADRVTHEGLRLVASNAETGTAGKVTAYPVDGGVVLRGTKSFNSNSGGGGMAAVGCVLDGTLGRHQVLVELDDPAVELHDDWDNMGQRGTCSQTVTYHDVFVPDGWYRAAGKPPSMLFGAGMLLHGAILQGCGEGALDAAVAHVRTLDRGTLPQFADAAEDPLVLRRIGALSSRLAASRALLETTADRVAAHDHTTDTVVQGFRAKVAAVEAGLEASAAVHELTGARSTANAHGLDRFWRNARTFASHDPTDAKNVYIGSYEVTGALPAITEVFRL</sequence>
<evidence type="ECO:0000313" key="4">
    <source>
        <dbReference type="Proteomes" id="UP001199469"/>
    </source>
</evidence>
<evidence type="ECO:0000256" key="1">
    <source>
        <dbReference type="ARBA" id="ARBA00023002"/>
    </source>
</evidence>
<dbReference type="PANTHER" id="PTHR43884:SF12">
    <property type="entry name" value="ISOVALERYL-COA DEHYDROGENASE, MITOCHONDRIAL-RELATED"/>
    <property type="match status" value="1"/>
</dbReference>
<dbReference type="Gene3D" id="1.20.140.10">
    <property type="entry name" value="Butyryl-CoA Dehydrogenase, subunit A, domain 3"/>
    <property type="match status" value="1"/>
</dbReference>
<evidence type="ECO:0000259" key="2">
    <source>
        <dbReference type="Pfam" id="PF08028"/>
    </source>
</evidence>
<dbReference type="SUPFAM" id="SSF56645">
    <property type="entry name" value="Acyl-CoA dehydrogenase NM domain-like"/>
    <property type="match status" value="1"/>
</dbReference>
<dbReference type="InterPro" id="IPR046373">
    <property type="entry name" value="Acyl-CoA_Oxase/DH_mid-dom_sf"/>
</dbReference>
<dbReference type="RefSeq" id="WP_230737377.1">
    <property type="nucleotide sequence ID" value="NZ_JAJNDB010000004.1"/>
</dbReference>
<proteinExistence type="predicted"/>